<keyword evidence="7" id="KW-0406">Ion transport</keyword>
<dbReference type="InterPro" id="IPR050222">
    <property type="entry name" value="MATE_MdtK"/>
</dbReference>
<proteinExistence type="predicted"/>
<feature type="transmembrane region" description="Helical" evidence="10">
    <location>
        <begin position="446"/>
        <end position="466"/>
    </location>
</feature>
<dbReference type="STRING" id="442341.SAMN04487959_1098"/>
<dbReference type="Proteomes" id="UP000199040">
    <property type="component" value="Unassembled WGS sequence"/>
</dbReference>
<feature type="transmembrane region" description="Helical" evidence="10">
    <location>
        <begin position="134"/>
        <end position="155"/>
    </location>
</feature>
<keyword evidence="6 10" id="KW-1133">Transmembrane helix</keyword>
<dbReference type="CDD" id="cd13131">
    <property type="entry name" value="MATE_NorM_like"/>
    <property type="match status" value="1"/>
</dbReference>
<protein>
    <recommendedName>
        <fullName evidence="9">Multidrug-efflux transporter</fullName>
    </recommendedName>
</protein>
<evidence type="ECO:0000313" key="11">
    <source>
        <dbReference type="EMBL" id="SFH76320.1"/>
    </source>
</evidence>
<evidence type="ECO:0000256" key="8">
    <source>
        <dbReference type="ARBA" id="ARBA00023136"/>
    </source>
</evidence>
<feature type="transmembrane region" description="Helical" evidence="10">
    <location>
        <begin position="208"/>
        <end position="234"/>
    </location>
</feature>
<dbReference type="Pfam" id="PF01554">
    <property type="entry name" value="MatE"/>
    <property type="match status" value="2"/>
</dbReference>
<evidence type="ECO:0000313" key="12">
    <source>
        <dbReference type="Proteomes" id="UP000199040"/>
    </source>
</evidence>
<dbReference type="GO" id="GO:0042910">
    <property type="term" value="F:xenobiotic transmembrane transporter activity"/>
    <property type="evidence" value="ECO:0007669"/>
    <property type="project" value="InterPro"/>
</dbReference>
<evidence type="ECO:0000256" key="4">
    <source>
        <dbReference type="ARBA" id="ARBA00022475"/>
    </source>
</evidence>
<reference evidence="11 12" key="1">
    <citation type="submission" date="2016-10" db="EMBL/GenBank/DDBJ databases">
        <authorList>
            <person name="de Groot N.N."/>
        </authorList>
    </citation>
    <scope>NUCLEOTIDE SEQUENCE [LARGE SCALE GENOMIC DNA]</scope>
    <source>
        <strain evidence="11 12">CGMCC 1.6848</strain>
    </source>
</reference>
<dbReference type="InterPro" id="IPR048279">
    <property type="entry name" value="MdtK-like"/>
</dbReference>
<evidence type="ECO:0000256" key="7">
    <source>
        <dbReference type="ARBA" id="ARBA00023065"/>
    </source>
</evidence>
<accession>A0A1I3CP31</accession>
<evidence type="ECO:0000256" key="3">
    <source>
        <dbReference type="ARBA" id="ARBA00022449"/>
    </source>
</evidence>
<comment type="subcellular location">
    <subcellularLocation>
        <location evidence="1">Cell inner membrane</location>
        <topology evidence="1">Multi-pass membrane protein</topology>
    </subcellularLocation>
</comment>
<evidence type="ECO:0000256" key="2">
    <source>
        <dbReference type="ARBA" id="ARBA00022448"/>
    </source>
</evidence>
<sequence length="482" mass="51364">MVASVRSLVMRSRDETASLMALTLPICGAQLAQSGMGATDVIMAGRASATDLAAVSVGSSLWMPLMLFMTGTLMGLTPIVGQLLGAKRTQDIRPYLHQALWLGLALGMMTASLLWFAVMPIFELMDVPPSVAELATGYLAAVAFGMPGVAFYQALRAFSDGMNHTRPSLWISLVGLGINIPSNYLLIYGGPGLVDLLGPGVPDFLQSIPAMGAVGCGIATALSMWAMCISMVFYSRVSRAYAPVALWHAISWPRRDMLTELLHVGLPIGVAIFVEVTLFTLIALFIASLGEITVAAHQVALNITSILFMLPLSLAMALTVRVSNTLGGGQSMRAGFVAWNGLVVCLLIALLNDLFLWLAAGPIVSLYTHNPEVQAMAMSLIYLAMLYQVSDALQVNMAGALRGYKDTRIIMAITLISYWLVGLGGGHLLGHEGVPGLLAPLGVHGYWIGLIAGLTVAALLLGWRLWHISKTFARGVRRIPSS</sequence>
<feature type="transmembrane region" description="Helical" evidence="10">
    <location>
        <begin position="98"/>
        <end position="122"/>
    </location>
</feature>
<dbReference type="GO" id="GO:0015297">
    <property type="term" value="F:antiporter activity"/>
    <property type="evidence" value="ECO:0007669"/>
    <property type="project" value="UniProtKB-KW"/>
</dbReference>
<feature type="transmembrane region" description="Helical" evidence="10">
    <location>
        <begin position="261"/>
        <end position="287"/>
    </location>
</feature>
<feature type="transmembrane region" description="Helical" evidence="10">
    <location>
        <begin position="334"/>
        <end position="360"/>
    </location>
</feature>
<feature type="transmembrane region" description="Helical" evidence="10">
    <location>
        <begin position="167"/>
        <end position="188"/>
    </location>
</feature>
<dbReference type="AlphaFoldDB" id="A0A1I3CP31"/>
<name>A0A1I3CP31_9GAMM</name>
<evidence type="ECO:0000256" key="9">
    <source>
        <dbReference type="ARBA" id="ARBA00031636"/>
    </source>
</evidence>
<dbReference type="GO" id="GO:0005886">
    <property type="term" value="C:plasma membrane"/>
    <property type="evidence" value="ECO:0007669"/>
    <property type="project" value="UniProtKB-SubCell"/>
</dbReference>
<keyword evidence="2" id="KW-0813">Transport</keyword>
<feature type="transmembrane region" description="Helical" evidence="10">
    <location>
        <begin position="409"/>
        <end position="426"/>
    </location>
</feature>
<organism evidence="11 12">
    <name type="scientific">Modicisalibacter xianhensis</name>
    <dbReference type="NCBI Taxonomy" id="442341"/>
    <lineage>
        <taxon>Bacteria</taxon>
        <taxon>Pseudomonadati</taxon>
        <taxon>Pseudomonadota</taxon>
        <taxon>Gammaproteobacteria</taxon>
        <taxon>Oceanospirillales</taxon>
        <taxon>Halomonadaceae</taxon>
        <taxon>Modicisalibacter</taxon>
    </lineage>
</organism>
<dbReference type="EMBL" id="FOPY01000009">
    <property type="protein sequence ID" value="SFH76320.1"/>
    <property type="molecule type" value="Genomic_DNA"/>
</dbReference>
<feature type="transmembrane region" description="Helical" evidence="10">
    <location>
        <begin position="65"/>
        <end position="86"/>
    </location>
</feature>
<keyword evidence="4" id="KW-1003">Cell membrane</keyword>
<dbReference type="NCBIfam" id="TIGR00797">
    <property type="entry name" value="matE"/>
    <property type="match status" value="1"/>
</dbReference>
<dbReference type="GO" id="GO:0006811">
    <property type="term" value="P:monoatomic ion transport"/>
    <property type="evidence" value="ECO:0007669"/>
    <property type="project" value="UniProtKB-KW"/>
</dbReference>
<evidence type="ECO:0000256" key="10">
    <source>
        <dbReference type="SAM" id="Phobius"/>
    </source>
</evidence>
<dbReference type="PANTHER" id="PTHR43298:SF2">
    <property type="entry name" value="FMN_FAD EXPORTER YEEO-RELATED"/>
    <property type="match status" value="1"/>
</dbReference>
<keyword evidence="5 10" id="KW-0812">Transmembrane</keyword>
<feature type="transmembrane region" description="Helical" evidence="10">
    <location>
        <begin position="372"/>
        <end position="389"/>
    </location>
</feature>
<dbReference type="InterPro" id="IPR002528">
    <property type="entry name" value="MATE_fam"/>
</dbReference>
<keyword evidence="8 10" id="KW-0472">Membrane</keyword>
<dbReference type="PANTHER" id="PTHR43298">
    <property type="entry name" value="MULTIDRUG RESISTANCE PROTEIN NORM-RELATED"/>
    <property type="match status" value="1"/>
</dbReference>
<evidence type="ECO:0000256" key="6">
    <source>
        <dbReference type="ARBA" id="ARBA00022989"/>
    </source>
</evidence>
<evidence type="ECO:0000256" key="1">
    <source>
        <dbReference type="ARBA" id="ARBA00004429"/>
    </source>
</evidence>
<dbReference type="PIRSF" id="PIRSF006603">
    <property type="entry name" value="DinF"/>
    <property type="match status" value="1"/>
</dbReference>
<keyword evidence="3" id="KW-0050">Antiport</keyword>
<feature type="transmembrane region" description="Helical" evidence="10">
    <location>
        <begin position="299"/>
        <end position="322"/>
    </location>
</feature>
<evidence type="ECO:0000256" key="5">
    <source>
        <dbReference type="ARBA" id="ARBA00022692"/>
    </source>
</evidence>
<keyword evidence="12" id="KW-1185">Reference proteome</keyword>
<gene>
    <name evidence="11" type="ORF">SAMN04487959_1098</name>
</gene>